<dbReference type="Proteomes" id="UP000199394">
    <property type="component" value="Unassembled WGS sequence"/>
</dbReference>
<keyword evidence="8" id="KW-0238">DNA-binding</keyword>
<keyword evidence="7 11" id="KW-0799">Topoisomerase</keyword>
<dbReference type="InterPro" id="IPR020568">
    <property type="entry name" value="Ribosomal_Su5_D2-typ_SF"/>
</dbReference>
<comment type="subunit">
    <text evidence="10">Heterotetramer composed of ParC and ParE.</text>
</comment>
<evidence type="ECO:0000256" key="8">
    <source>
        <dbReference type="ARBA" id="ARBA00023125"/>
    </source>
</evidence>
<dbReference type="CDD" id="cd03366">
    <property type="entry name" value="TOPRIM_TopoIIA_GyrB"/>
    <property type="match status" value="1"/>
</dbReference>
<dbReference type="InterPro" id="IPR018522">
    <property type="entry name" value="TopoIIA_CS"/>
</dbReference>
<evidence type="ECO:0000256" key="11">
    <source>
        <dbReference type="HAMAP-Rule" id="MF_01898"/>
    </source>
</evidence>
<feature type="binding site" evidence="11">
    <location>
        <position position="503"/>
    </location>
    <ligand>
        <name>Mg(2+)</name>
        <dbReference type="ChEBI" id="CHEBI:18420"/>
        <label>2</label>
    </ligand>
</feature>
<dbReference type="RefSeq" id="WP_090304243.1">
    <property type="nucleotide sequence ID" value="NZ_FNRK01000001.1"/>
</dbReference>
<name>A0A1H3X3N3_9FIRM</name>
<dbReference type="PRINTS" id="PR01159">
    <property type="entry name" value="DNAGYRASEB"/>
</dbReference>
<evidence type="ECO:0000259" key="12">
    <source>
        <dbReference type="PROSITE" id="PS50880"/>
    </source>
</evidence>
<comment type="function">
    <text evidence="11">A type II topoisomerase that negatively supercoils closed circular double-stranded (ds) DNA in an ATP-dependent manner to modulate DNA topology and maintain chromosomes in an underwound state. Negative supercoiling favors strand separation, and DNA replication, transcription, recombination and repair, all of which involve strand separation. Also able to catalyze the interconversion of other topological isomers of dsDNA rings, including catenanes and knotted rings. Type II topoisomerases break and join 2 DNA strands simultaneously in an ATP-dependent manner.</text>
</comment>
<feature type="site" description="Interaction with DNA" evidence="11">
    <location>
        <position position="458"/>
    </location>
</feature>
<comment type="cofactor">
    <cofactor evidence="11">
        <name>Mg(2+)</name>
        <dbReference type="ChEBI" id="CHEBI:18420"/>
    </cofactor>
    <cofactor evidence="11">
        <name>Mn(2+)</name>
        <dbReference type="ChEBI" id="CHEBI:29035"/>
    </cofactor>
    <cofactor evidence="11">
        <name>Ca(2+)</name>
        <dbReference type="ChEBI" id="CHEBI:29108"/>
    </cofactor>
    <text evidence="11">Binds two Mg(2+) per subunit. The magnesium ions form salt bridges with both the protein and the DNA. Can also accept other divalent metal cations, such as Mn(2+) or Ca(2+).</text>
</comment>
<keyword evidence="4 11" id="KW-0547">Nucleotide-binding</keyword>
<dbReference type="Pfam" id="PF00204">
    <property type="entry name" value="DNA_gyraseB"/>
    <property type="match status" value="1"/>
</dbReference>
<dbReference type="InterPro" id="IPR006171">
    <property type="entry name" value="TOPRIM_dom"/>
</dbReference>
<evidence type="ECO:0000256" key="1">
    <source>
        <dbReference type="ARBA" id="ARBA00000185"/>
    </source>
</evidence>
<feature type="binding site" evidence="11">
    <location>
        <position position="430"/>
    </location>
    <ligand>
        <name>Mg(2+)</name>
        <dbReference type="ChEBI" id="CHEBI:18420"/>
        <label>1</label>
        <note>catalytic</note>
    </ligand>
</feature>
<dbReference type="NCBIfam" id="TIGR01059">
    <property type="entry name" value="gyrB"/>
    <property type="match status" value="1"/>
</dbReference>
<dbReference type="Gene3D" id="3.40.50.670">
    <property type="match status" value="1"/>
</dbReference>
<dbReference type="EMBL" id="FNRK01000001">
    <property type="protein sequence ID" value="SDZ93591.1"/>
    <property type="molecule type" value="Genomic_DNA"/>
</dbReference>
<comment type="subunit">
    <text evidence="11">Heterotetramer, composed of two GyrA and two GyrB chains. In the heterotetramer, GyrA contains the active site tyrosine that forms a transient covalent intermediate with DNA, while GyrB binds cofactors and catalyzes ATP hydrolysis.</text>
</comment>
<evidence type="ECO:0000256" key="10">
    <source>
        <dbReference type="ARBA" id="ARBA00063644"/>
    </source>
</evidence>
<feature type="site" description="Interaction with DNA" evidence="11">
    <location>
        <position position="455"/>
    </location>
</feature>
<dbReference type="PROSITE" id="PS00177">
    <property type="entry name" value="TOPOISOMERASE_II"/>
    <property type="match status" value="1"/>
</dbReference>
<keyword evidence="6 11" id="KW-0460">Magnesium</keyword>
<dbReference type="SUPFAM" id="SSF54211">
    <property type="entry name" value="Ribosomal protein S5 domain 2-like"/>
    <property type="match status" value="1"/>
</dbReference>
<dbReference type="OrthoDB" id="9802808at2"/>
<dbReference type="Pfam" id="PF01751">
    <property type="entry name" value="Toprim"/>
    <property type="match status" value="1"/>
</dbReference>
<evidence type="ECO:0000256" key="9">
    <source>
        <dbReference type="ARBA" id="ARBA00023235"/>
    </source>
</evidence>
<dbReference type="InterPro" id="IPR034160">
    <property type="entry name" value="TOPRIM_GyrB"/>
</dbReference>
<feature type="binding site" evidence="11">
    <location>
        <position position="505"/>
    </location>
    <ligand>
        <name>Mg(2+)</name>
        <dbReference type="ChEBI" id="CHEBI:18420"/>
        <label>2</label>
    </ligand>
</feature>
<dbReference type="Gene3D" id="3.30.565.10">
    <property type="entry name" value="Histidine kinase-like ATPase, C-terminal domain"/>
    <property type="match status" value="1"/>
</dbReference>
<keyword evidence="9 11" id="KW-0413">Isomerase</keyword>
<keyword evidence="5 11" id="KW-0067">ATP-binding</keyword>
<comment type="miscellaneous">
    <text evidence="11">Few gyrases are as efficient as E.coli at forming negative supercoils. Not all organisms have 2 type II topoisomerases; in organisms with a single type II topoisomerase this enzyme also has to decatenate newly replicated chromosomes.</text>
</comment>
<dbReference type="InterPro" id="IPR014721">
    <property type="entry name" value="Ribsml_uS5_D2-typ_fold_subgr"/>
</dbReference>
<keyword evidence="14" id="KW-1185">Reference proteome</keyword>
<dbReference type="GO" id="GO:0006265">
    <property type="term" value="P:DNA topological change"/>
    <property type="evidence" value="ECO:0007669"/>
    <property type="project" value="UniProtKB-UniRule"/>
</dbReference>
<dbReference type="SMART" id="SM00387">
    <property type="entry name" value="HATPase_c"/>
    <property type="match status" value="1"/>
</dbReference>
<dbReference type="NCBIfam" id="NF004189">
    <property type="entry name" value="PRK05644.1"/>
    <property type="match status" value="1"/>
</dbReference>
<dbReference type="GO" id="GO:0046872">
    <property type="term" value="F:metal ion binding"/>
    <property type="evidence" value="ECO:0007669"/>
    <property type="project" value="UniProtKB-KW"/>
</dbReference>
<dbReference type="InterPro" id="IPR011557">
    <property type="entry name" value="GyrB"/>
</dbReference>
<evidence type="ECO:0000256" key="6">
    <source>
        <dbReference type="ARBA" id="ARBA00022842"/>
    </source>
</evidence>
<dbReference type="PANTHER" id="PTHR45866:SF1">
    <property type="entry name" value="DNA GYRASE SUBUNIT B, MITOCHONDRIAL"/>
    <property type="match status" value="1"/>
</dbReference>
<evidence type="ECO:0000256" key="7">
    <source>
        <dbReference type="ARBA" id="ARBA00023029"/>
    </source>
</evidence>
<evidence type="ECO:0000256" key="3">
    <source>
        <dbReference type="ARBA" id="ARBA00022723"/>
    </source>
</evidence>
<dbReference type="FunFam" id="3.40.50.670:FF:000002">
    <property type="entry name" value="DNA gyrase subunit B"/>
    <property type="match status" value="1"/>
</dbReference>
<dbReference type="NCBIfam" id="NF011501">
    <property type="entry name" value="PRK14939.1"/>
    <property type="match status" value="1"/>
</dbReference>
<dbReference type="AlphaFoldDB" id="A0A1H3X3N3"/>
<dbReference type="CDD" id="cd00822">
    <property type="entry name" value="TopoII_Trans_DNA_gyrase"/>
    <property type="match status" value="1"/>
</dbReference>
<accession>A0A1H3X3N3</accession>
<evidence type="ECO:0000256" key="5">
    <source>
        <dbReference type="ARBA" id="ARBA00022840"/>
    </source>
</evidence>
<dbReference type="InterPro" id="IPR013506">
    <property type="entry name" value="Topo_IIA_bsu_dom2"/>
</dbReference>
<reference evidence="13 14" key="1">
    <citation type="submission" date="2016-10" db="EMBL/GenBank/DDBJ databases">
        <authorList>
            <person name="de Groot N.N."/>
        </authorList>
    </citation>
    <scope>NUCLEOTIDE SEQUENCE [LARGE SCALE GENOMIC DNA]</scope>
    <source>
        <strain evidence="13 14">SR12</strain>
    </source>
</reference>
<dbReference type="Gene3D" id="3.30.230.10">
    <property type="match status" value="1"/>
</dbReference>
<evidence type="ECO:0000313" key="13">
    <source>
        <dbReference type="EMBL" id="SDZ93591.1"/>
    </source>
</evidence>
<dbReference type="HAMAP" id="MF_01898">
    <property type="entry name" value="GyrB"/>
    <property type="match status" value="1"/>
</dbReference>
<proteinExistence type="inferred from homology"/>
<dbReference type="Pfam" id="PF02518">
    <property type="entry name" value="HATPase_c"/>
    <property type="match status" value="1"/>
</dbReference>
<dbReference type="InterPro" id="IPR013760">
    <property type="entry name" value="Topo_IIA-like_dom_sf"/>
</dbReference>
<protein>
    <recommendedName>
        <fullName evidence="11">DNA gyrase subunit B</fullName>
        <ecNumber evidence="11">5.6.2.2</ecNumber>
    </recommendedName>
</protein>
<keyword evidence="11" id="KW-0963">Cytoplasm</keyword>
<dbReference type="Pfam" id="PF00986">
    <property type="entry name" value="DNA_gyraseB_C"/>
    <property type="match status" value="1"/>
</dbReference>
<dbReference type="EC" id="5.6.2.2" evidence="11"/>
<dbReference type="GO" id="GO:0006261">
    <property type="term" value="P:DNA-templated DNA replication"/>
    <property type="evidence" value="ECO:0007669"/>
    <property type="project" value="UniProtKB-UniRule"/>
</dbReference>
<keyword evidence="3 11" id="KW-0479">Metal-binding</keyword>
<dbReference type="InterPro" id="IPR001241">
    <property type="entry name" value="Topo_IIA"/>
</dbReference>
<dbReference type="SUPFAM" id="SSF55874">
    <property type="entry name" value="ATPase domain of HSP90 chaperone/DNA topoisomerase II/histidine kinase"/>
    <property type="match status" value="1"/>
</dbReference>
<dbReference type="GO" id="GO:0005694">
    <property type="term" value="C:chromosome"/>
    <property type="evidence" value="ECO:0007669"/>
    <property type="project" value="InterPro"/>
</dbReference>
<dbReference type="PRINTS" id="PR00418">
    <property type="entry name" value="TPI2FAMILY"/>
</dbReference>
<gene>
    <name evidence="11" type="primary">gyrB</name>
    <name evidence="13" type="ORF">SAMN04515656_101199</name>
</gene>
<dbReference type="GO" id="GO:0005737">
    <property type="term" value="C:cytoplasm"/>
    <property type="evidence" value="ECO:0007669"/>
    <property type="project" value="UniProtKB-SubCell"/>
</dbReference>
<dbReference type="PANTHER" id="PTHR45866">
    <property type="entry name" value="DNA GYRASE/TOPOISOMERASE SUBUNIT B"/>
    <property type="match status" value="1"/>
</dbReference>
<dbReference type="InterPro" id="IPR003594">
    <property type="entry name" value="HATPase_dom"/>
</dbReference>
<dbReference type="SUPFAM" id="SSF56719">
    <property type="entry name" value="Type II DNA topoisomerase"/>
    <property type="match status" value="1"/>
</dbReference>
<dbReference type="FunFam" id="3.30.230.10:FF:000005">
    <property type="entry name" value="DNA gyrase subunit B"/>
    <property type="match status" value="1"/>
</dbReference>
<feature type="binding site" evidence="11">
    <location>
        <position position="503"/>
    </location>
    <ligand>
        <name>Mg(2+)</name>
        <dbReference type="ChEBI" id="CHEBI:18420"/>
        <label>1</label>
        <note>catalytic</note>
    </ligand>
</feature>
<dbReference type="GO" id="GO:0005524">
    <property type="term" value="F:ATP binding"/>
    <property type="evidence" value="ECO:0007669"/>
    <property type="project" value="UniProtKB-UniRule"/>
</dbReference>
<organism evidence="13 14">
    <name type="scientific">Eubacterium aggregans</name>
    <dbReference type="NCBI Taxonomy" id="81409"/>
    <lineage>
        <taxon>Bacteria</taxon>
        <taxon>Bacillati</taxon>
        <taxon>Bacillota</taxon>
        <taxon>Clostridia</taxon>
        <taxon>Eubacteriales</taxon>
        <taxon>Eubacteriaceae</taxon>
        <taxon>Eubacterium</taxon>
    </lineage>
</organism>
<evidence type="ECO:0000256" key="4">
    <source>
        <dbReference type="ARBA" id="ARBA00022741"/>
    </source>
</evidence>
<dbReference type="GO" id="GO:0003677">
    <property type="term" value="F:DNA binding"/>
    <property type="evidence" value="ECO:0007669"/>
    <property type="project" value="UniProtKB-KW"/>
</dbReference>
<evidence type="ECO:0000313" key="14">
    <source>
        <dbReference type="Proteomes" id="UP000199394"/>
    </source>
</evidence>
<dbReference type="STRING" id="81409.SAMN04515656_101199"/>
<dbReference type="InterPro" id="IPR013759">
    <property type="entry name" value="Topo_IIA_B_C"/>
</dbReference>
<feature type="domain" description="Toprim" evidence="12">
    <location>
        <begin position="424"/>
        <end position="538"/>
    </location>
</feature>
<evidence type="ECO:0000256" key="2">
    <source>
        <dbReference type="ARBA" id="ARBA00010708"/>
    </source>
</evidence>
<sequence length="640" mass="71608">MADNLTTNQEYGADQIQVLEGLEAVRKRPGMYIGSTGKQGLHHLVYEVVDNSIDEALAGYCRNITVVVDSDNAVTVTDDGRGIPTGMNHKKKKTGVELALTVLHAGGKFGGGGYKVSGGLHGVGVSVVNALSMELVVEIKQNKQIFTQSFARGKKTSELEVIGNTNRTGTKVYFKPDPEIFDELIYDYDVLEHRLRELAFLNKGVSITLKDERPGMEQKETYCYEGGIRSYIEYMNRNKDALYEDIAYYEKEMDNYSLEIAFQYTTGYTENIFSYANNIFTPEGGTHLNGFKSALTRTVNNYAKKNNYIKSNEKNLSGEDVREGLTAIISIKLLDPQFEGQTKTKLGNPEVKGIVETIVNEELSAFLEENPTIAKTIIEKTLSASRAREAAKKARELTRRKSALDSTSLPGKLADCREKDPALSEIFIVEGDSAGGSAKSGRDSKIQAILPLRGKILNVEKARLDRILTTDSLKSMITAFGTSVGEDFDVTKSRYHKIIIMTDADVDGAHIRTLLLTFFYRYMRGLIEHGYVYIAQPPLFKITRGKHVEYAYTDADLEKRLAEEEDRSKVTLQRYKGLGEMDASQLWETTMDPSTRTMLQVNVEDAAYADEIFTILMGDKVQPRKEFIERNAKKVKNLDI</sequence>
<dbReference type="InterPro" id="IPR036890">
    <property type="entry name" value="HATPase_C_sf"/>
</dbReference>
<dbReference type="GO" id="GO:0034335">
    <property type="term" value="F:DNA negative supercoiling activity"/>
    <property type="evidence" value="ECO:0007669"/>
    <property type="project" value="UniProtKB-ARBA"/>
</dbReference>
<dbReference type="SMART" id="SM00433">
    <property type="entry name" value="TOP2c"/>
    <property type="match status" value="1"/>
</dbReference>
<comment type="similarity">
    <text evidence="2 11">Belongs to the type II topoisomerase GyrB family.</text>
</comment>
<dbReference type="CDD" id="cd16928">
    <property type="entry name" value="HATPase_GyrB-like"/>
    <property type="match status" value="1"/>
</dbReference>
<dbReference type="InterPro" id="IPR000565">
    <property type="entry name" value="Topo_IIA_B"/>
</dbReference>
<dbReference type="InterPro" id="IPR002288">
    <property type="entry name" value="DNA_gyrase_B_C"/>
</dbReference>
<dbReference type="PROSITE" id="PS50880">
    <property type="entry name" value="TOPRIM"/>
    <property type="match status" value="1"/>
</dbReference>
<dbReference type="FunFam" id="3.30.565.10:FF:000002">
    <property type="entry name" value="DNA gyrase subunit B"/>
    <property type="match status" value="1"/>
</dbReference>
<comment type="catalytic activity">
    <reaction evidence="1 11">
        <text>ATP-dependent breakage, passage and rejoining of double-stranded DNA.</text>
        <dbReference type="EC" id="5.6.2.2"/>
    </reaction>
</comment>
<comment type="subcellular location">
    <subcellularLocation>
        <location evidence="11">Cytoplasm</location>
    </subcellularLocation>
</comment>